<dbReference type="PROSITE" id="PS51898">
    <property type="entry name" value="TYR_RECOMBINASE"/>
    <property type="match status" value="1"/>
</dbReference>
<keyword evidence="3" id="KW-0238">DNA-binding</keyword>
<dbReference type="Gene3D" id="1.10.150.130">
    <property type="match status" value="1"/>
</dbReference>
<accession>A0A7V8ILE4</accession>
<dbReference type="RefSeq" id="WP_039345702.1">
    <property type="nucleotide sequence ID" value="NZ_JSXC01000006.1"/>
</dbReference>
<keyword evidence="7" id="KW-1185">Reference proteome</keyword>
<dbReference type="AlphaFoldDB" id="A0A7V8ILE4"/>
<dbReference type="GO" id="GO:0006310">
    <property type="term" value="P:DNA recombination"/>
    <property type="evidence" value="ECO:0007669"/>
    <property type="project" value="UniProtKB-KW"/>
</dbReference>
<dbReference type="Gene3D" id="3.30.160.390">
    <property type="entry name" value="Integrase, DNA-binding domain"/>
    <property type="match status" value="1"/>
</dbReference>
<dbReference type="Pfam" id="PF22022">
    <property type="entry name" value="Phage_int_M"/>
    <property type="match status" value="1"/>
</dbReference>
<dbReference type="InterPro" id="IPR011010">
    <property type="entry name" value="DNA_brk_join_enz"/>
</dbReference>
<dbReference type="InterPro" id="IPR053876">
    <property type="entry name" value="Phage_int_M"/>
</dbReference>
<evidence type="ECO:0000256" key="4">
    <source>
        <dbReference type="ARBA" id="ARBA00023172"/>
    </source>
</evidence>
<dbReference type="Pfam" id="PF13356">
    <property type="entry name" value="Arm-DNA-bind_3"/>
    <property type="match status" value="1"/>
</dbReference>
<dbReference type="InterPro" id="IPR050808">
    <property type="entry name" value="Phage_Integrase"/>
</dbReference>
<dbReference type="InterPro" id="IPR002104">
    <property type="entry name" value="Integrase_catalytic"/>
</dbReference>
<dbReference type="PANTHER" id="PTHR30629">
    <property type="entry name" value="PROPHAGE INTEGRASE"/>
    <property type="match status" value="1"/>
</dbReference>
<comment type="caution">
    <text evidence="6">The sequence shown here is derived from an EMBL/GenBank/DDBJ whole genome shotgun (WGS) entry which is preliminary data.</text>
</comment>
<name>A0A7V8ILE4_9GAMM</name>
<evidence type="ECO:0000256" key="2">
    <source>
        <dbReference type="ARBA" id="ARBA00022908"/>
    </source>
</evidence>
<dbReference type="OrthoDB" id="9795573at2"/>
<dbReference type="SUPFAM" id="SSF56349">
    <property type="entry name" value="DNA breaking-rejoining enzymes"/>
    <property type="match status" value="1"/>
</dbReference>
<comment type="similarity">
    <text evidence="1">Belongs to the 'phage' integrase family.</text>
</comment>
<proteinExistence type="inferred from homology"/>
<dbReference type="GO" id="GO:0003677">
    <property type="term" value="F:DNA binding"/>
    <property type="evidence" value="ECO:0007669"/>
    <property type="project" value="UniProtKB-KW"/>
</dbReference>
<keyword evidence="4" id="KW-0233">DNA recombination</keyword>
<organism evidence="6 7">
    <name type="scientific">Pectobacterium fontis</name>
    <dbReference type="NCBI Taxonomy" id="2558042"/>
    <lineage>
        <taxon>Bacteria</taxon>
        <taxon>Pseudomonadati</taxon>
        <taxon>Pseudomonadota</taxon>
        <taxon>Gammaproteobacteria</taxon>
        <taxon>Enterobacterales</taxon>
        <taxon>Pectobacteriaceae</taxon>
        <taxon>Pectobacterium</taxon>
    </lineage>
</organism>
<evidence type="ECO:0000256" key="3">
    <source>
        <dbReference type="ARBA" id="ARBA00023125"/>
    </source>
</evidence>
<dbReference type="InterPro" id="IPR010998">
    <property type="entry name" value="Integrase_recombinase_N"/>
</dbReference>
<gene>
    <name evidence="6" type="ORF">OI69_02475</name>
</gene>
<dbReference type="InterPro" id="IPR025166">
    <property type="entry name" value="Integrase_DNA_bind_dom"/>
</dbReference>
<dbReference type="InterPro" id="IPR038488">
    <property type="entry name" value="Integrase_DNA-bd_sf"/>
</dbReference>
<dbReference type="CDD" id="cd00801">
    <property type="entry name" value="INT_P4_C"/>
    <property type="match status" value="1"/>
</dbReference>
<dbReference type="Pfam" id="PF00589">
    <property type="entry name" value="Phage_integrase"/>
    <property type="match status" value="1"/>
</dbReference>
<protein>
    <submittedName>
        <fullName evidence="6">Integrase</fullName>
    </submittedName>
</protein>
<dbReference type="Proteomes" id="UP000053038">
    <property type="component" value="Unassembled WGS sequence"/>
</dbReference>
<evidence type="ECO:0000259" key="5">
    <source>
        <dbReference type="PROSITE" id="PS51898"/>
    </source>
</evidence>
<evidence type="ECO:0000256" key="1">
    <source>
        <dbReference type="ARBA" id="ARBA00008857"/>
    </source>
</evidence>
<evidence type="ECO:0000313" key="6">
    <source>
        <dbReference type="EMBL" id="KHN55365.1"/>
    </source>
</evidence>
<dbReference type="PANTHER" id="PTHR30629:SF2">
    <property type="entry name" value="PROPHAGE INTEGRASE INTS-RELATED"/>
    <property type="match status" value="1"/>
</dbReference>
<dbReference type="GO" id="GO:0015074">
    <property type="term" value="P:DNA integration"/>
    <property type="evidence" value="ECO:0007669"/>
    <property type="project" value="UniProtKB-KW"/>
</dbReference>
<dbReference type="Gene3D" id="1.10.443.10">
    <property type="entry name" value="Intergrase catalytic core"/>
    <property type="match status" value="1"/>
</dbReference>
<dbReference type="InterPro" id="IPR013762">
    <property type="entry name" value="Integrase-like_cat_sf"/>
</dbReference>
<reference evidence="6 7" key="1">
    <citation type="submission" date="2014-10" db="EMBL/GenBank/DDBJ databases">
        <title>Genome sequence of Pectobacterium carotovorum M022.</title>
        <authorList>
            <person name="Chan K.-G."/>
            <person name="Tan W.-S."/>
        </authorList>
    </citation>
    <scope>NUCLEOTIDE SEQUENCE [LARGE SCALE GENOMIC DNA]</scope>
    <source>
        <strain evidence="6 7">M022</strain>
    </source>
</reference>
<dbReference type="EMBL" id="JSXC01000006">
    <property type="protein sequence ID" value="KHN55365.1"/>
    <property type="molecule type" value="Genomic_DNA"/>
</dbReference>
<keyword evidence="2" id="KW-0229">DNA integration</keyword>
<feature type="domain" description="Tyr recombinase" evidence="5">
    <location>
        <begin position="202"/>
        <end position="379"/>
    </location>
</feature>
<sequence>MPLTDLEIRRAKPEDKSYTKNDGHGLSLLIEPNGSKGWRYRYRFDGKAKLLSLGTYPTISLAEARQKRDEAKKLVAAGINPSEVRKEVKLAKEGRLGNTFEVITREWYQKRVDRWSESYGAEMMKTFEADVFPFIGHRPIADIQAMELMSVLEKLDERGATEKLRKVRQRCGEVWKYAIVTGRTKDNPAMNLDSAFAPHKKEHYAFLTVDELPEFFRTLNTYSGSILVKLAMRLQAHTGLRPGELRQGRWSEIDFDKRLWEIPSERMKKRRPHCVPLSEQVLSIFEQLKQITGNYPFIFPGRVQNSKPMSDMAMNVLIRRLGYGGRVTGHGFRHTMSTILYEQGYPSEWIETQLAHVDKNAIRGTYNHAQYLDGRREMLQWYSDYMDSLENGGGVVHGTFKRRGGE</sequence>
<evidence type="ECO:0000313" key="7">
    <source>
        <dbReference type="Proteomes" id="UP000053038"/>
    </source>
</evidence>